<sequence length="86" mass="9788">MLKFKRVLGLSLFWASWILWAAMLFVPFVLDTDAATITIVVTTCLVVAEVSFIVSLFLLGKPFYQAFKARLKPYLFKLTARGPEKE</sequence>
<name>A0A1L8CPF8_9PROT</name>
<evidence type="ECO:0008006" key="4">
    <source>
        <dbReference type="Google" id="ProtNLM"/>
    </source>
</evidence>
<dbReference type="OrthoDB" id="5298857at2"/>
<dbReference type="AlphaFoldDB" id="A0A1L8CPF8"/>
<evidence type="ECO:0000313" key="3">
    <source>
        <dbReference type="Proteomes" id="UP000231632"/>
    </source>
</evidence>
<dbReference type="Proteomes" id="UP000231632">
    <property type="component" value="Unassembled WGS sequence"/>
</dbReference>
<evidence type="ECO:0000256" key="1">
    <source>
        <dbReference type="SAM" id="Phobius"/>
    </source>
</evidence>
<accession>A0A1L8CPF8</accession>
<protein>
    <recommendedName>
        <fullName evidence="4">Transporter suffix domain-containing protein</fullName>
    </recommendedName>
</protein>
<dbReference type="NCBIfam" id="NF033684">
    <property type="entry name" value="suffix_2_RND"/>
    <property type="match status" value="1"/>
</dbReference>
<dbReference type="InterPro" id="IPR047961">
    <property type="entry name" value="Transp_suffix-like"/>
</dbReference>
<proteinExistence type="predicted"/>
<feature type="transmembrane region" description="Helical" evidence="1">
    <location>
        <begin position="36"/>
        <end position="60"/>
    </location>
</feature>
<dbReference type="EMBL" id="BDFD01000015">
    <property type="protein sequence ID" value="GAV20787.1"/>
    <property type="molecule type" value="Genomic_DNA"/>
</dbReference>
<reference evidence="2 3" key="1">
    <citation type="journal article" date="2017" name="Arch. Microbiol.">
        <title>Mariprofundus micogutta sp. nov., a novel iron-oxidizing zetaproteobacterium isolated from a deep-sea hydrothermal field at the Bayonnaise knoll of the Izu-Ogasawara arc, and a description of Mariprofundales ord. nov. and Zetaproteobacteria classis nov.</title>
        <authorList>
            <person name="Makita H."/>
            <person name="Tanaka E."/>
            <person name="Mitsunobu S."/>
            <person name="Miyazaki M."/>
            <person name="Nunoura T."/>
            <person name="Uematsu K."/>
            <person name="Takaki Y."/>
            <person name="Nishi S."/>
            <person name="Shimamura S."/>
            <person name="Takai K."/>
        </authorList>
    </citation>
    <scope>NUCLEOTIDE SEQUENCE [LARGE SCALE GENOMIC DNA]</scope>
    <source>
        <strain evidence="2 3">ET2</strain>
    </source>
</reference>
<dbReference type="RefSeq" id="WP_072660090.1">
    <property type="nucleotide sequence ID" value="NZ_BDFD01000015.1"/>
</dbReference>
<gene>
    <name evidence="2" type="ORF">MMIC_P1761</name>
</gene>
<feature type="transmembrane region" description="Helical" evidence="1">
    <location>
        <begin position="7"/>
        <end position="30"/>
    </location>
</feature>
<keyword evidence="3" id="KW-1185">Reference proteome</keyword>
<evidence type="ECO:0000313" key="2">
    <source>
        <dbReference type="EMBL" id="GAV20787.1"/>
    </source>
</evidence>
<comment type="caution">
    <text evidence="2">The sequence shown here is derived from an EMBL/GenBank/DDBJ whole genome shotgun (WGS) entry which is preliminary data.</text>
</comment>
<keyword evidence="1" id="KW-0472">Membrane</keyword>
<keyword evidence="1" id="KW-1133">Transmembrane helix</keyword>
<dbReference type="STRING" id="1921010.MMIC_P1761"/>
<organism evidence="2 3">
    <name type="scientific">Mariprofundus micogutta</name>
    <dbReference type="NCBI Taxonomy" id="1921010"/>
    <lineage>
        <taxon>Bacteria</taxon>
        <taxon>Pseudomonadati</taxon>
        <taxon>Pseudomonadota</taxon>
        <taxon>Candidatius Mariprofundia</taxon>
        <taxon>Mariprofundales</taxon>
        <taxon>Mariprofundaceae</taxon>
        <taxon>Mariprofundus</taxon>
    </lineage>
</organism>
<keyword evidence="1" id="KW-0812">Transmembrane</keyword>